<sequence>MTHTLVLLDLVEATYKVDEYLKDVRIVQLERIKPLLNPSLRAPCFCQRVISLPPGKHTEEDVIRGYSVWCVRRVIDKGAMKAGSDCPDYPKRCIVQERCTTRYASSWNVRQSSARTFYLPSLSDCVEHGATCNEDILLHPSVFVPADHVPFEMRTTSSPSRQLLGLIRDKVCPDYELILIHAYPQIRARILFQEHSRIGLD</sequence>
<dbReference type="Proteomes" id="UP000219338">
    <property type="component" value="Unassembled WGS sequence"/>
</dbReference>
<evidence type="ECO:0000313" key="2">
    <source>
        <dbReference type="Proteomes" id="UP000219338"/>
    </source>
</evidence>
<protein>
    <submittedName>
        <fullName evidence="1">Uncharacterized protein</fullName>
    </submittedName>
</protein>
<organism evidence="1 2">
    <name type="scientific">Armillaria ostoyae</name>
    <name type="common">Armillaria root rot fungus</name>
    <dbReference type="NCBI Taxonomy" id="47428"/>
    <lineage>
        <taxon>Eukaryota</taxon>
        <taxon>Fungi</taxon>
        <taxon>Dikarya</taxon>
        <taxon>Basidiomycota</taxon>
        <taxon>Agaricomycotina</taxon>
        <taxon>Agaricomycetes</taxon>
        <taxon>Agaricomycetidae</taxon>
        <taxon>Agaricales</taxon>
        <taxon>Marasmiineae</taxon>
        <taxon>Physalacriaceae</taxon>
        <taxon>Armillaria</taxon>
    </lineage>
</organism>
<dbReference type="AlphaFoldDB" id="A0A284RYM6"/>
<evidence type="ECO:0000313" key="1">
    <source>
        <dbReference type="EMBL" id="SJL13872.1"/>
    </source>
</evidence>
<name>A0A284RYM6_ARMOS</name>
<reference evidence="2" key="1">
    <citation type="journal article" date="2017" name="Nat. Ecol. Evol.">
        <title>Genome expansion and lineage-specific genetic innovations in the forest pathogenic fungi Armillaria.</title>
        <authorList>
            <person name="Sipos G."/>
            <person name="Prasanna A.N."/>
            <person name="Walter M.C."/>
            <person name="O'Connor E."/>
            <person name="Balint B."/>
            <person name="Krizsan K."/>
            <person name="Kiss B."/>
            <person name="Hess J."/>
            <person name="Varga T."/>
            <person name="Slot J."/>
            <person name="Riley R."/>
            <person name="Boka B."/>
            <person name="Rigling D."/>
            <person name="Barry K."/>
            <person name="Lee J."/>
            <person name="Mihaltcheva S."/>
            <person name="LaButti K."/>
            <person name="Lipzen A."/>
            <person name="Waldron R."/>
            <person name="Moloney N.M."/>
            <person name="Sperisen C."/>
            <person name="Kredics L."/>
            <person name="Vagvoelgyi C."/>
            <person name="Patrignani A."/>
            <person name="Fitzpatrick D."/>
            <person name="Nagy I."/>
            <person name="Doyle S."/>
            <person name="Anderson J.B."/>
            <person name="Grigoriev I.V."/>
            <person name="Gueldener U."/>
            <person name="Muensterkoetter M."/>
            <person name="Nagy L.G."/>
        </authorList>
    </citation>
    <scope>NUCLEOTIDE SEQUENCE [LARGE SCALE GENOMIC DNA]</scope>
    <source>
        <strain evidence="2">C18/9</strain>
    </source>
</reference>
<accession>A0A284RYM6</accession>
<gene>
    <name evidence="1" type="ORF">ARMOST_17321</name>
</gene>
<keyword evidence="2" id="KW-1185">Reference proteome</keyword>
<dbReference type="OrthoDB" id="10606168at2759"/>
<proteinExistence type="predicted"/>
<dbReference type="EMBL" id="FUEG01000021">
    <property type="protein sequence ID" value="SJL13872.1"/>
    <property type="molecule type" value="Genomic_DNA"/>
</dbReference>